<evidence type="ECO:0000256" key="1">
    <source>
        <dbReference type="SAM" id="Phobius"/>
    </source>
</evidence>
<keyword evidence="1" id="KW-1133">Transmembrane helix</keyword>
<dbReference type="RefSeq" id="WP_374347562.1">
    <property type="nucleotide sequence ID" value="NZ_JBHTLQ010000012.1"/>
</dbReference>
<dbReference type="EMBL" id="JBHTLQ010000012">
    <property type="protein sequence ID" value="MFD1190383.1"/>
    <property type="molecule type" value="Genomic_DNA"/>
</dbReference>
<organism evidence="2 3">
    <name type="scientific">Phenylobacterium conjunctum</name>
    <dbReference type="NCBI Taxonomy" id="1298959"/>
    <lineage>
        <taxon>Bacteria</taxon>
        <taxon>Pseudomonadati</taxon>
        <taxon>Pseudomonadota</taxon>
        <taxon>Alphaproteobacteria</taxon>
        <taxon>Caulobacterales</taxon>
        <taxon>Caulobacteraceae</taxon>
        <taxon>Phenylobacterium</taxon>
    </lineage>
</organism>
<feature type="transmembrane region" description="Helical" evidence="1">
    <location>
        <begin position="43"/>
        <end position="62"/>
    </location>
</feature>
<name>A0ABW3T0D5_9CAUL</name>
<protein>
    <submittedName>
        <fullName evidence="2">Uncharacterized protein</fullName>
    </submittedName>
</protein>
<evidence type="ECO:0000313" key="2">
    <source>
        <dbReference type="EMBL" id="MFD1190383.1"/>
    </source>
</evidence>
<keyword evidence="3" id="KW-1185">Reference proteome</keyword>
<gene>
    <name evidence="2" type="ORF">ACFQ27_07305</name>
</gene>
<evidence type="ECO:0000313" key="3">
    <source>
        <dbReference type="Proteomes" id="UP001597216"/>
    </source>
</evidence>
<keyword evidence="1" id="KW-0472">Membrane</keyword>
<keyword evidence="1" id="KW-0812">Transmembrane</keyword>
<comment type="caution">
    <text evidence="2">The sequence shown here is derived from an EMBL/GenBank/DDBJ whole genome shotgun (WGS) entry which is preliminary data.</text>
</comment>
<accession>A0ABW3T0D5</accession>
<feature type="transmembrane region" description="Helical" evidence="1">
    <location>
        <begin position="102"/>
        <end position="123"/>
    </location>
</feature>
<sequence>MAELDFERSLERQFADPPYFPDSEAFAQRVESKLNRGWIMRRWMIGCAGVVGGLVGVSQLVMSSVLDRVETVSHGSTKAIEAGIAQVRPSFDLLSLVQSDWAVVWVASALAVVAMGFVLTRVIEEI</sequence>
<reference evidence="3" key="1">
    <citation type="journal article" date="2019" name="Int. J. Syst. Evol. Microbiol.">
        <title>The Global Catalogue of Microorganisms (GCM) 10K type strain sequencing project: providing services to taxonomists for standard genome sequencing and annotation.</title>
        <authorList>
            <consortium name="The Broad Institute Genomics Platform"/>
            <consortium name="The Broad Institute Genome Sequencing Center for Infectious Disease"/>
            <person name="Wu L."/>
            <person name="Ma J."/>
        </authorList>
    </citation>
    <scope>NUCLEOTIDE SEQUENCE [LARGE SCALE GENOMIC DNA]</scope>
    <source>
        <strain evidence="3">CCUG 55074</strain>
    </source>
</reference>
<proteinExistence type="predicted"/>
<dbReference type="Proteomes" id="UP001597216">
    <property type="component" value="Unassembled WGS sequence"/>
</dbReference>